<dbReference type="Proteomes" id="UP000595814">
    <property type="component" value="Chromosome"/>
</dbReference>
<evidence type="ECO:0000313" key="2">
    <source>
        <dbReference type="Proteomes" id="UP000595814"/>
    </source>
</evidence>
<evidence type="ECO:0000313" key="1">
    <source>
        <dbReference type="EMBL" id="QQK09037.1"/>
    </source>
</evidence>
<keyword evidence="2" id="KW-1185">Reference proteome</keyword>
<dbReference type="EMBL" id="CP066744">
    <property type="protein sequence ID" value="QQK09037.1"/>
    <property type="molecule type" value="Genomic_DNA"/>
</dbReference>
<sequence>MKKRFRVLALALTLVMTLTACGGGGAEKETGSAGKGEKTTTTSERSAIAKHEGDPIEGGVFKIGLVTDSPFVGVFSEMLYQDNFDWEIMGDTMYATFESGADQEIKSSGAVDIEFDEETKTVTIVNKDVFKWSDGTPVTAADWEFVYKVIGHPEYTGIRYDSDYMNVVGMDEYHAGETDEISGIEMPDEKTIKITFKEFTPGILWGGGIPFNPAPKHQLENIPVKDLEGAPEVRETPLSSGPFVISKVTPGQKVEFVKNEHFWKGAPKIDGVEVEVLPSSSALASLKSSKYDYITPLPGDIQLEDLEDLDGYTILERDEAAYTYIGFKLGKWNAEKNEVEVDPNAKMADPNLRKAMGYALDNDSIGEKFYHGLRRQANSLIIPVFSNFHDETLEGYNYDPEKAKKLLDEAGFKDVDGDGYREDKDGNELVINFASMSGGDIAEPLAMAYIQWWKDIGLNVKLTNDRLIEFQAFYEMVDADDPGIDIYQAAWGTGSNPDPNGLYSRYAPFNRPRYIDENIEKALNDIASSKSLDADFRKEAYRAFDEAMFESAPVIPTLFRKELRPINKRVKFYDWSYPDGSDEPGFRFSDIELTADKPM</sequence>
<reference evidence="1 2" key="1">
    <citation type="journal article" date="2022" name="Int. J. Syst. Evol. Microbiol.">
        <title>Miniphocaeibacter halophilus sp. nov., an ammonium-tolerant acetate-producing bacterium isolated from a biogas system.</title>
        <authorList>
            <person name="Schnurer A."/>
            <person name="Singh A."/>
            <person name="Bi S."/>
            <person name="Qiao W."/>
            <person name="Westerholm M."/>
        </authorList>
    </citation>
    <scope>NUCLEOTIDE SEQUENCE [LARGE SCALE GENOMIC DNA]</scope>
    <source>
        <strain evidence="1 2">AMB_01</strain>
    </source>
</reference>
<name>A0AC61MTP7_9FIRM</name>
<accession>A0AC61MTP7</accession>
<proteinExistence type="predicted"/>
<organism evidence="1 2">
    <name type="scientific">Miniphocaeibacter halophilus</name>
    <dbReference type="NCBI Taxonomy" id="2931922"/>
    <lineage>
        <taxon>Bacteria</taxon>
        <taxon>Bacillati</taxon>
        <taxon>Bacillota</taxon>
        <taxon>Tissierellia</taxon>
        <taxon>Tissierellales</taxon>
        <taxon>Peptoniphilaceae</taxon>
        <taxon>Miniphocaeibacter</taxon>
    </lineage>
</organism>
<protein>
    <submittedName>
        <fullName evidence="1">Oligopeptide ABC transporter substrate-binding protein</fullName>
    </submittedName>
</protein>
<gene>
    <name evidence="1" type="ORF">JFY71_05745</name>
</gene>